<dbReference type="InterPro" id="IPR044914">
    <property type="entry name" value="Endosialidase_C_dom_sf"/>
</dbReference>
<keyword evidence="1" id="KW-0732">Signal</keyword>
<reference evidence="4" key="1">
    <citation type="journal article" date="2019" name="Int. J. Syst. Evol. Microbiol.">
        <title>The Global Catalogue of Microorganisms (GCM) 10K type strain sequencing project: providing services to taxonomists for standard genome sequencing and annotation.</title>
        <authorList>
            <consortium name="The Broad Institute Genomics Platform"/>
            <consortium name="The Broad Institute Genome Sequencing Center for Infectious Disease"/>
            <person name="Wu L."/>
            <person name="Ma J."/>
        </authorList>
    </citation>
    <scope>NUCLEOTIDE SEQUENCE [LARGE SCALE GENOMIC DNA]</scope>
    <source>
        <strain evidence="4">KCTC 22671</strain>
    </source>
</reference>
<name>A0ABW5YKZ5_9FLAO</name>
<proteinExistence type="predicted"/>
<comment type="caution">
    <text evidence="3">The sequence shown here is derived from an EMBL/GenBank/DDBJ whole genome shotgun (WGS) entry which is preliminary data.</text>
</comment>
<protein>
    <submittedName>
        <fullName evidence="3">Tail fiber domain-containing protein</fullName>
    </submittedName>
</protein>
<dbReference type="PROSITE" id="PS51688">
    <property type="entry name" value="ICA"/>
    <property type="match status" value="1"/>
</dbReference>
<dbReference type="Pfam" id="PF13884">
    <property type="entry name" value="Peptidase_S74"/>
    <property type="match status" value="1"/>
</dbReference>
<organism evidence="3 4">
    <name type="scientific">Flavobacterium chuncheonense</name>
    <dbReference type="NCBI Taxonomy" id="2026653"/>
    <lineage>
        <taxon>Bacteria</taxon>
        <taxon>Pseudomonadati</taxon>
        <taxon>Bacteroidota</taxon>
        <taxon>Flavobacteriia</taxon>
        <taxon>Flavobacteriales</taxon>
        <taxon>Flavobacteriaceae</taxon>
        <taxon>Flavobacterium</taxon>
    </lineage>
</organism>
<evidence type="ECO:0000313" key="4">
    <source>
        <dbReference type="Proteomes" id="UP001597534"/>
    </source>
</evidence>
<feature type="domain" description="Peptidase S74" evidence="2">
    <location>
        <begin position="465"/>
        <end position="569"/>
    </location>
</feature>
<sequence length="581" mass="64542">MKKITTLIIHLLFFSSVFAQVGIGTNTPDTSASLDVSSTTQGLLIPRLTEVQKNNINTPANGLLIYQTDGIKGVWYFNGTFWQPLGGNGNNWSITTNSNTNPYTNKLGTLDNNPIIFKTNDSEAGRISSSGNTGINLTSPLNTKLTVKSSFTPAYIQDFESYNSSYNFSTSSTQTVYWIDNNDATCTNSQGWRISTSNPLGVSCANCTSNRAFINSTVSCLQQDATLVVKLGTFVENQVLISFTYGYSYLERPDSFTVTLYNETTNNLVETLVKEFGEVYSTSIPQTFSNFYKEINITPGHQYSLRFRYIGKGYSNQTSDGAIVDNIIVTPFTPAFRLEDGNQANGKVLMSDANGNGTWTDASASTTDDDWQFNSGNQNTDPIYRTGSVRIGSFGTPRALLDVLNYSYSTGTKVGIGSKEFFVDGNSEFMVSNSLVPSIDNALTLGTILKRWRQITTINGVITTSDRSEKTNIKSIKYGLEDLRKLKPVTYYWKKEYTDFPKRQLGFLAQDLLKTIPEVVQNKAWIVKKDKIKRSKVHNLSVCYSELLPITVKSIQEHQVTLTTLEKEIDQLLQTTNTLVP</sequence>
<evidence type="ECO:0000259" key="2">
    <source>
        <dbReference type="PROSITE" id="PS51688"/>
    </source>
</evidence>
<dbReference type="InterPro" id="IPR030392">
    <property type="entry name" value="S74_ICA"/>
</dbReference>
<feature type="chain" id="PRO_5047502881" evidence="1">
    <location>
        <begin position="20"/>
        <end position="581"/>
    </location>
</feature>
<evidence type="ECO:0000256" key="1">
    <source>
        <dbReference type="SAM" id="SignalP"/>
    </source>
</evidence>
<gene>
    <name evidence="3" type="ORF">ACFS5J_06600</name>
</gene>
<evidence type="ECO:0000313" key="3">
    <source>
        <dbReference type="EMBL" id="MFD2891680.1"/>
    </source>
</evidence>
<dbReference type="RefSeq" id="WP_379811272.1">
    <property type="nucleotide sequence ID" value="NZ_JBHUPC010000012.1"/>
</dbReference>
<dbReference type="Proteomes" id="UP001597534">
    <property type="component" value="Unassembled WGS sequence"/>
</dbReference>
<accession>A0ABW5YKZ5</accession>
<dbReference type="Gene3D" id="4.10.1090.10">
    <property type="entry name" value="Endosialidase, domain 4"/>
    <property type="match status" value="1"/>
</dbReference>
<keyword evidence="4" id="KW-1185">Reference proteome</keyword>
<feature type="signal peptide" evidence="1">
    <location>
        <begin position="1"/>
        <end position="19"/>
    </location>
</feature>
<dbReference type="EMBL" id="JBHUPC010000012">
    <property type="protein sequence ID" value="MFD2891680.1"/>
    <property type="molecule type" value="Genomic_DNA"/>
</dbReference>